<dbReference type="Pfam" id="PF00270">
    <property type="entry name" value="DEAD"/>
    <property type="match status" value="1"/>
</dbReference>
<accession>A0A1I2KMF3</accession>
<dbReference type="Gene3D" id="3.40.50.300">
    <property type="entry name" value="P-loop containing nucleotide triphosphate hydrolases"/>
    <property type="match status" value="2"/>
</dbReference>
<feature type="short sequence motif" description="Q motif" evidence="6">
    <location>
        <begin position="1"/>
        <end position="29"/>
    </location>
</feature>
<dbReference type="InterPro" id="IPR001650">
    <property type="entry name" value="Helicase_C-like"/>
</dbReference>
<evidence type="ECO:0000256" key="8">
    <source>
        <dbReference type="SAM" id="MobiDB-lite"/>
    </source>
</evidence>
<evidence type="ECO:0000256" key="4">
    <source>
        <dbReference type="ARBA" id="ARBA00022840"/>
    </source>
</evidence>
<dbReference type="CDD" id="cd18787">
    <property type="entry name" value="SF2_C_DEAD"/>
    <property type="match status" value="1"/>
</dbReference>
<dbReference type="PROSITE" id="PS51195">
    <property type="entry name" value="Q_MOTIF"/>
    <property type="match status" value="1"/>
</dbReference>
<protein>
    <submittedName>
        <fullName evidence="12">Superfamily II DNA and RNA helicase</fullName>
    </submittedName>
</protein>
<evidence type="ECO:0000313" key="12">
    <source>
        <dbReference type="EMBL" id="SFF66096.1"/>
    </source>
</evidence>
<evidence type="ECO:0000256" key="7">
    <source>
        <dbReference type="RuleBase" id="RU000492"/>
    </source>
</evidence>
<dbReference type="InterPro" id="IPR014001">
    <property type="entry name" value="Helicase_ATP-bd"/>
</dbReference>
<keyword evidence="13" id="KW-1185">Reference proteome</keyword>
<keyword evidence="1 7" id="KW-0547">Nucleotide-binding</keyword>
<dbReference type="PROSITE" id="PS51194">
    <property type="entry name" value="HELICASE_CTER"/>
    <property type="match status" value="1"/>
</dbReference>
<keyword evidence="4 7" id="KW-0067">ATP-binding</keyword>
<dbReference type="AlphaFoldDB" id="A0A1I2KMF3"/>
<dbReference type="Pfam" id="PF00271">
    <property type="entry name" value="Helicase_C"/>
    <property type="match status" value="1"/>
</dbReference>
<evidence type="ECO:0000256" key="3">
    <source>
        <dbReference type="ARBA" id="ARBA00022806"/>
    </source>
</evidence>
<evidence type="ECO:0000259" key="9">
    <source>
        <dbReference type="PROSITE" id="PS51192"/>
    </source>
</evidence>
<dbReference type="InterPro" id="IPR014014">
    <property type="entry name" value="RNA_helicase_DEAD_Q_motif"/>
</dbReference>
<evidence type="ECO:0000256" key="5">
    <source>
        <dbReference type="ARBA" id="ARBA00038437"/>
    </source>
</evidence>
<dbReference type="GO" id="GO:0016787">
    <property type="term" value="F:hydrolase activity"/>
    <property type="evidence" value="ECO:0007669"/>
    <property type="project" value="UniProtKB-KW"/>
</dbReference>
<dbReference type="GO" id="GO:0003676">
    <property type="term" value="F:nucleic acid binding"/>
    <property type="evidence" value="ECO:0007669"/>
    <property type="project" value="InterPro"/>
</dbReference>
<evidence type="ECO:0000256" key="2">
    <source>
        <dbReference type="ARBA" id="ARBA00022801"/>
    </source>
</evidence>
<evidence type="ECO:0000313" key="13">
    <source>
        <dbReference type="Proteomes" id="UP000198964"/>
    </source>
</evidence>
<dbReference type="InterPro" id="IPR000629">
    <property type="entry name" value="RNA-helicase_DEAD-box_CS"/>
</dbReference>
<organism evidence="12 13">
    <name type="scientific">Sunxiuqinia elliptica</name>
    <dbReference type="NCBI Taxonomy" id="655355"/>
    <lineage>
        <taxon>Bacteria</taxon>
        <taxon>Pseudomonadati</taxon>
        <taxon>Bacteroidota</taxon>
        <taxon>Bacteroidia</taxon>
        <taxon>Marinilabiliales</taxon>
        <taxon>Prolixibacteraceae</taxon>
        <taxon>Sunxiuqinia</taxon>
    </lineage>
</organism>
<feature type="region of interest" description="Disordered" evidence="8">
    <location>
        <begin position="372"/>
        <end position="412"/>
    </location>
</feature>
<dbReference type="GO" id="GO:0005524">
    <property type="term" value="F:ATP binding"/>
    <property type="evidence" value="ECO:0007669"/>
    <property type="project" value="UniProtKB-KW"/>
</dbReference>
<reference evidence="12 13" key="1">
    <citation type="submission" date="2016-10" db="EMBL/GenBank/DDBJ databases">
        <authorList>
            <person name="de Groot N.N."/>
        </authorList>
    </citation>
    <scope>NUCLEOTIDE SEQUENCE [LARGE SCALE GENOMIC DNA]</scope>
    <source>
        <strain evidence="12 13">CGMCC 1.9156</strain>
    </source>
</reference>
<dbReference type="SUPFAM" id="SSF52540">
    <property type="entry name" value="P-loop containing nucleoside triphosphate hydrolases"/>
    <property type="match status" value="1"/>
</dbReference>
<dbReference type="InterPro" id="IPR050079">
    <property type="entry name" value="DEAD_box_RNA_helicase"/>
</dbReference>
<evidence type="ECO:0000259" key="11">
    <source>
        <dbReference type="PROSITE" id="PS51195"/>
    </source>
</evidence>
<evidence type="ECO:0000256" key="6">
    <source>
        <dbReference type="PROSITE-ProRule" id="PRU00552"/>
    </source>
</evidence>
<dbReference type="EMBL" id="FONW01000012">
    <property type="protein sequence ID" value="SFF66096.1"/>
    <property type="molecule type" value="Genomic_DNA"/>
</dbReference>
<dbReference type="SMART" id="SM00487">
    <property type="entry name" value="DEXDc"/>
    <property type="match status" value="1"/>
</dbReference>
<evidence type="ECO:0000256" key="1">
    <source>
        <dbReference type="ARBA" id="ARBA00022741"/>
    </source>
</evidence>
<dbReference type="Proteomes" id="UP000198964">
    <property type="component" value="Unassembled WGS sequence"/>
</dbReference>
<feature type="domain" description="Helicase C-terminal" evidence="10">
    <location>
        <begin position="231"/>
        <end position="379"/>
    </location>
</feature>
<name>A0A1I2KMF3_9BACT</name>
<dbReference type="SMART" id="SM00490">
    <property type="entry name" value="HELICc"/>
    <property type="match status" value="1"/>
</dbReference>
<dbReference type="GO" id="GO:0003724">
    <property type="term" value="F:RNA helicase activity"/>
    <property type="evidence" value="ECO:0007669"/>
    <property type="project" value="InterPro"/>
</dbReference>
<evidence type="ECO:0000259" key="10">
    <source>
        <dbReference type="PROSITE" id="PS51194"/>
    </source>
</evidence>
<keyword evidence="3 7" id="KW-0347">Helicase</keyword>
<feature type="compositionally biased region" description="Basic residues" evidence="8">
    <location>
        <begin position="385"/>
        <end position="412"/>
    </location>
</feature>
<dbReference type="PANTHER" id="PTHR47959">
    <property type="entry name" value="ATP-DEPENDENT RNA HELICASE RHLE-RELATED"/>
    <property type="match status" value="1"/>
</dbReference>
<dbReference type="InterPro" id="IPR044742">
    <property type="entry name" value="DEAD/DEAH_RhlB"/>
</dbReference>
<dbReference type="PANTHER" id="PTHR47959:SF13">
    <property type="entry name" value="ATP-DEPENDENT RNA HELICASE RHLE"/>
    <property type="match status" value="1"/>
</dbReference>
<dbReference type="STRING" id="655355.SAMN05216283_11228"/>
<gene>
    <name evidence="12" type="ORF">SAMN05216283_11228</name>
</gene>
<proteinExistence type="inferred from homology"/>
<feature type="domain" description="DEAD-box RNA helicase Q" evidence="11">
    <location>
        <begin position="1"/>
        <end position="29"/>
    </location>
</feature>
<dbReference type="PROSITE" id="PS00039">
    <property type="entry name" value="DEAD_ATP_HELICASE"/>
    <property type="match status" value="1"/>
</dbReference>
<dbReference type="RefSeq" id="WP_093921171.1">
    <property type="nucleotide sequence ID" value="NZ_FONW01000012.1"/>
</dbReference>
<dbReference type="CDD" id="cd00268">
    <property type="entry name" value="DEADc"/>
    <property type="match status" value="1"/>
</dbReference>
<feature type="domain" description="Helicase ATP-binding" evidence="9">
    <location>
        <begin position="32"/>
        <end position="206"/>
    </location>
</feature>
<sequence length="412" mass="45546">MKFDDFDLHDDILDALYDMGFDEATAIQESTIPMILEGHDLVACAQTGTGKTAAFILPILDKIADYPEGKTRALVIAPTRELAIQIEQQVQGFAYYLGITSIALYGGGDGNEWETQRQALNKGVDLIVATPGKLISFIDNGIAQLDSVDFVVLDEADRMLDIGFYDDIIKIFSNLPEKRQTLMYSATMPPKIKTLASKILTNPKEFSTAISKPAEGVLQAAYLCYENQKTPLIESLIEGKDDCQSIIIFSSTKKKVSTIARALKKKGFVAEGISSDLEQKEREDVLMRFKARQIRILVATDVLSRGIDIKDINLVINYDVPGDAEDYVHRIGRTARANTTGIALTLINEDDMYKFQQIETLIETEVFKAPLPPQLGDGPEWKVSSKGKGRNKNKGRYPKKGAGKGNPRGKKS</sequence>
<comment type="similarity">
    <text evidence="5 7">Belongs to the DEAD box helicase family.</text>
</comment>
<dbReference type="InterPro" id="IPR027417">
    <property type="entry name" value="P-loop_NTPase"/>
</dbReference>
<dbReference type="GO" id="GO:0005829">
    <property type="term" value="C:cytosol"/>
    <property type="evidence" value="ECO:0007669"/>
    <property type="project" value="TreeGrafter"/>
</dbReference>
<dbReference type="PROSITE" id="PS51192">
    <property type="entry name" value="HELICASE_ATP_BIND_1"/>
    <property type="match status" value="1"/>
</dbReference>
<keyword evidence="2 7" id="KW-0378">Hydrolase</keyword>
<dbReference type="InterPro" id="IPR011545">
    <property type="entry name" value="DEAD/DEAH_box_helicase_dom"/>
</dbReference>